<feature type="transmembrane region" description="Helical" evidence="3">
    <location>
        <begin position="90"/>
        <end position="115"/>
    </location>
</feature>
<keyword evidence="3" id="KW-1133">Transmembrane helix</keyword>
<dbReference type="EMBL" id="CP071090">
    <property type="protein sequence ID" value="QSQ20736.1"/>
    <property type="molecule type" value="Genomic_DNA"/>
</dbReference>
<keyword evidence="6" id="KW-1185">Reference proteome</keyword>
<evidence type="ECO:0000313" key="6">
    <source>
        <dbReference type="Proteomes" id="UP000662747"/>
    </source>
</evidence>
<evidence type="ECO:0000256" key="3">
    <source>
        <dbReference type="SAM" id="Phobius"/>
    </source>
</evidence>
<dbReference type="Gene3D" id="2.40.10.120">
    <property type="match status" value="1"/>
</dbReference>
<dbReference type="PANTHER" id="PTHR43343:SF3">
    <property type="entry name" value="PROTEASE DO-LIKE 8, CHLOROPLASTIC"/>
    <property type="match status" value="1"/>
</dbReference>
<evidence type="ECO:0000256" key="1">
    <source>
        <dbReference type="ARBA" id="ARBA00022670"/>
    </source>
</evidence>
<feature type="transmembrane region" description="Helical" evidence="3">
    <location>
        <begin position="46"/>
        <end position="78"/>
    </location>
</feature>
<dbReference type="InterPro" id="IPR009003">
    <property type="entry name" value="Peptidase_S1_PA"/>
</dbReference>
<organism evidence="5 6">
    <name type="scientific">Pyxidicoccus parkwayensis</name>
    <dbReference type="NCBI Taxonomy" id="2813578"/>
    <lineage>
        <taxon>Bacteria</taxon>
        <taxon>Pseudomonadati</taxon>
        <taxon>Myxococcota</taxon>
        <taxon>Myxococcia</taxon>
        <taxon>Myxococcales</taxon>
        <taxon>Cystobacterineae</taxon>
        <taxon>Myxococcaceae</taxon>
        <taxon>Pyxidicoccus</taxon>
    </lineage>
</organism>
<sequence length="354" mass="36751">MTAPESERIRIDPEEVARAVPPPPPHLYASRQAVPRVEAPPRVDRLAVGALVLSLLGIPLVGCLMGPIAIICGALALSRLYGREDVRGSGMALAGLLLGAVEFVGWMGVLFWSLATPSAIRPQPTPPPSVLNSNAQGLADAPLHIRKALLANVRLTCSGGESILGSGINVASGDGRTLLLTNRHVADCGQGAALRVAFHDGEDVEGRVLWLGPDGVDLAVVEARSGHERRSEVMPLNARHAARVGDGVFAVGNPLGYDTTYTVGVLSAVRRVPMGPLEGRVYQVQAGINPGNSGGGLYTSAGGLIGINTWAVERTRSEGLGFAISVDTIAEALRGADASLRGLVPTSSEEGSSR</sequence>
<name>A0ABX7NQQ8_9BACT</name>
<keyword evidence="2" id="KW-0378">Hydrolase</keyword>
<evidence type="ECO:0000313" key="5">
    <source>
        <dbReference type="EMBL" id="QSQ20736.1"/>
    </source>
</evidence>
<keyword evidence="3" id="KW-0472">Membrane</keyword>
<dbReference type="InterPro" id="IPR001940">
    <property type="entry name" value="Peptidase_S1C"/>
</dbReference>
<dbReference type="PRINTS" id="PR00834">
    <property type="entry name" value="PROTEASES2C"/>
</dbReference>
<dbReference type="PANTHER" id="PTHR43343">
    <property type="entry name" value="PEPTIDASE S12"/>
    <property type="match status" value="1"/>
</dbReference>
<protein>
    <submittedName>
        <fullName evidence="5">Trypsin-like peptidase domain-containing protein</fullName>
    </submittedName>
</protein>
<gene>
    <name evidence="5" type="ORF">JY651_36725</name>
</gene>
<accession>A0ABX7NQQ8</accession>
<reference evidence="5 6" key="1">
    <citation type="submission" date="2021-02" db="EMBL/GenBank/DDBJ databases">
        <title>De Novo genome assembly of isolated myxobacteria.</title>
        <authorList>
            <person name="Stevens D.C."/>
        </authorList>
    </citation>
    <scope>NUCLEOTIDE SEQUENCE [LARGE SCALE GENOMIC DNA]</scope>
    <source>
        <strain evidence="6">SCPEA02</strain>
    </source>
</reference>
<proteinExistence type="predicted"/>
<dbReference type="Proteomes" id="UP000662747">
    <property type="component" value="Chromosome"/>
</dbReference>
<dbReference type="Pfam" id="PF13828">
    <property type="entry name" value="DUF4190"/>
    <property type="match status" value="1"/>
</dbReference>
<dbReference type="InterPro" id="IPR025241">
    <property type="entry name" value="DUF4190"/>
</dbReference>
<dbReference type="InterPro" id="IPR051201">
    <property type="entry name" value="Chloro_Bact_Ser_Proteases"/>
</dbReference>
<evidence type="ECO:0000256" key="2">
    <source>
        <dbReference type="ARBA" id="ARBA00022801"/>
    </source>
</evidence>
<keyword evidence="3" id="KW-0812">Transmembrane</keyword>
<keyword evidence="1" id="KW-0645">Protease</keyword>
<dbReference type="SUPFAM" id="SSF50494">
    <property type="entry name" value="Trypsin-like serine proteases"/>
    <property type="match status" value="1"/>
</dbReference>
<dbReference type="Pfam" id="PF13365">
    <property type="entry name" value="Trypsin_2"/>
    <property type="match status" value="1"/>
</dbReference>
<dbReference type="RefSeq" id="WP_206722316.1">
    <property type="nucleotide sequence ID" value="NZ_CP071090.1"/>
</dbReference>
<evidence type="ECO:0000259" key="4">
    <source>
        <dbReference type="Pfam" id="PF13828"/>
    </source>
</evidence>
<feature type="domain" description="DUF4190" evidence="4">
    <location>
        <begin position="46"/>
        <end position="107"/>
    </location>
</feature>